<protein>
    <submittedName>
        <fullName evidence="4">Putative Glycosyl transferase, group 2 family protein</fullName>
    </submittedName>
</protein>
<name>E6QMG6_9ZZZZ</name>
<evidence type="ECO:0000313" key="4">
    <source>
        <dbReference type="EMBL" id="CBI08437.1"/>
    </source>
</evidence>
<proteinExistence type="predicted"/>
<feature type="transmembrane region" description="Helical" evidence="3">
    <location>
        <begin position="342"/>
        <end position="362"/>
    </location>
</feature>
<feature type="transmembrane region" description="Helical" evidence="3">
    <location>
        <begin position="313"/>
        <end position="336"/>
    </location>
</feature>
<evidence type="ECO:0000256" key="3">
    <source>
        <dbReference type="SAM" id="Phobius"/>
    </source>
</evidence>
<keyword evidence="3" id="KW-1133">Transmembrane helix</keyword>
<dbReference type="AlphaFoldDB" id="E6QMG6"/>
<gene>
    <name evidence="4" type="ORF">CARN6_1903</name>
</gene>
<organism evidence="4">
    <name type="scientific">mine drainage metagenome</name>
    <dbReference type="NCBI Taxonomy" id="410659"/>
    <lineage>
        <taxon>unclassified sequences</taxon>
        <taxon>metagenomes</taxon>
        <taxon>ecological metagenomes</taxon>
    </lineage>
</organism>
<keyword evidence="1" id="KW-0328">Glycosyltransferase</keyword>
<dbReference type="EMBL" id="CABQ01000219">
    <property type="protein sequence ID" value="CBI08437.1"/>
    <property type="molecule type" value="Genomic_DNA"/>
</dbReference>
<keyword evidence="3" id="KW-0472">Membrane</keyword>
<keyword evidence="3" id="KW-0812">Transmembrane</keyword>
<dbReference type="SUPFAM" id="SSF53448">
    <property type="entry name" value="Nucleotide-diphospho-sugar transferases"/>
    <property type="match status" value="1"/>
</dbReference>
<dbReference type="CDD" id="cd06438">
    <property type="entry name" value="EpsO_like"/>
    <property type="match status" value="1"/>
</dbReference>
<evidence type="ECO:0000256" key="2">
    <source>
        <dbReference type="ARBA" id="ARBA00022679"/>
    </source>
</evidence>
<comment type="caution">
    <text evidence="4">The sequence shown here is derived from an EMBL/GenBank/DDBJ whole genome shotgun (WGS) entry which is preliminary data.</text>
</comment>
<feature type="transmembrane region" description="Helical" evidence="3">
    <location>
        <begin position="12"/>
        <end position="36"/>
    </location>
</feature>
<dbReference type="PANTHER" id="PTHR43630">
    <property type="entry name" value="POLY-BETA-1,6-N-ACETYL-D-GLUCOSAMINE SYNTHASE"/>
    <property type="match status" value="1"/>
</dbReference>
<dbReference type="PANTHER" id="PTHR43630:SF1">
    <property type="entry name" value="POLY-BETA-1,6-N-ACETYL-D-GLUCOSAMINE SYNTHASE"/>
    <property type="match status" value="1"/>
</dbReference>
<evidence type="ECO:0000256" key="1">
    <source>
        <dbReference type="ARBA" id="ARBA00022676"/>
    </source>
</evidence>
<keyword evidence="2 4" id="KW-0808">Transferase</keyword>
<dbReference type="Gene3D" id="3.90.550.10">
    <property type="entry name" value="Spore Coat Polysaccharide Biosynthesis Protein SpsA, Chain A"/>
    <property type="match status" value="1"/>
</dbReference>
<dbReference type="InterPro" id="IPR029044">
    <property type="entry name" value="Nucleotide-diphossugar_trans"/>
</dbReference>
<accession>E6QMG6</accession>
<dbReference type="GO" id="GO:0016757">
    <property type="term" value="F:glycosyltransferase activity"/>
    <property type="evidence" value="ECO:0007669"/>
    <property type="project" value="UniProtKB-KW"/>
</dbReference>
<dbReference type="Pfam" id="PF13641">
    <property type="entry name" value="Glyco_tranf_2_3"/>
    <property type="match status" value="1"/>
</dbReference>
<sequence length="410" mass="44397">MLRILFWLEFGLALLMVSVSLPLFLDLFLVSAGSLWSSMRTRVRQSGRAGEPLRILGIVIPAHNEEILLARTIRSVQAAVAQASKPDDRATTRIYLVAHNCTDKTAEIAELCGASVLQLEDRGNGGKPAALRVGFTRAIEDGCEAILVLDADSVVSLNLIEATQDVLAMGANAAQCRYEQRRSPESAGDLALRLRVIAFRGMNVVRGRGRAALGFSAGIFGNGFVLTAETLRHIPYLANSIAEDIEYHAALVASGRSVAWIEQAQVIAELAPGGVAQQTQEARWEGGRMRVAWSAAPRLIQSSLRGRPSSVEALLAVTSLPFSLGCLSILLCFVLPFAWSRLYGIASLGIACFYLAMAVHAGPDPIQDWLALLAAPKFLIHKVGLIPRIVRQAGRKAVWTRTHRENTSSR</sequence>
<reference evidence="4" key="1">
    <citation type="submission" date="2009-10" db="EMBL/GenBank/DDBJ databases">
        <title>Diversity of trophic interactions inside an arsenic-rich microbial ecosystem.</title>
        <authorList>
            <person name="Bertin P.N."/>
            <person name="Heinrich-Salmeron A."/>
            <person name="Pelletier E."/>
            <person name="Goulhen-Chollet F."/>
            <person name="Arsene-Ploetze F."/>
            <person name="Gallien S."/>
            <person name="Calteau A."/>
            <person name="Vallenet D."/>
            <person name="Casiot C."/>
            <person name="Chane-Woon-Ming B."/>
            <person name="Giloteaux L."/>
            <person name="Barakat M."/>
            <person name="Bonnefoy V."/>
            <person name="Bruneel O."/>
            <person name="Chandler M."/>
            <person name="Cleiss J."/>
            <person name="Duran R."/>
            <person name="Elbaz-Poulichet F."/>
            <person name="Fonknechten N."/>
            <person name="Lauga B."/>
            <person name="Mornico D."/>
            <person name="Ortet P."/>
            <person name="Schaeffer C."/>
            <person name="Siguier P."/>
            <person name="Alexander Thil Smith A."/>
            <person name="Van Dorsselaer A."/>
            <person name="Weissenbach J."/>
            <person name="Medigue C."/>
            <person name="Le Paslier D."/>
        </authorList>
    </citation>
    <scope>NUCLEOTIDE SEQUENCE</scope>
</reference>